<dbReference type="EMBL" id="FNAJ01000015">
    <property type="protein sequence ID" value="SDE95332.1"/>
    <property type="molecule type" value="Genomic_DNA"/>
</dbReference>
<dbReference type="PROSITE" id="PS51257">
    <property type="entry name" value="PROKAR_LIPOPROTEIN"/>
    <property type="match status" value="1"/>
</dbReference>
<reference evidence="3 6" key="2">
    <citation type="submission" date="2019-07" db="EMBL/GenBank/DDBJ databases">
        <title>Whole genome shotgun sequence of Myxococcus virescens NBRC 100334.</title>
        <authorList>
            <person name="Hosoyama A."/>
            <person name="Uohara A."/>
            <person name="Ohji S."/>
            <person name="Ichikawa N."/>
        </authorList>
    </citation>
    <scope>NUCLEOTIDE SEQUENCE [LARGE SCALE GENOMIC DNA]</scope>
    <source>
        <strain evidence="3 6">NBRC 100334</strain>
    </source>
</reference>
<evidence type="ECO:0000256" key="1">
    <source>
        <dbReference type="SAM" id="MobiDB-lite"/>
    </source>
</evidence>
<dbReference type="Proteomes" id="UP000198717">
    <property type="component" value="Unassembled WGS sequence"/>
</dbReference>
<dbReference type="AlphaFoldDB" id="A0A511HCC2"/>
<reference evidence="4 5" key="1">
    <citation type="submission" date="2016-10" db="EMBL/GenBank/DDBJ databases">
        <authorList>
            <person name="Varghese N."/>
            <person name="Submissions S."/>
        </authorList>
    </citation>
    <scope>NUCLEOTIDE SEQUENCE [LARGE SCALE GENOMIC DNA]</scope>
    <source>
        <strain evidence="4 5">DSM 2260</strain>
    </source>
</reference>
<gene>
    <name evidence="3" type="ORF">MVI01_20830</name>
    <name evidence="4" type="ORF">SAMN04488504_115142</name>
</gene>
<dbReference type="Proteomes" id="UP000321224">
    <property type="component" value="Unassembled WGS sequence"/>
</dbReference>
<feature type="chain" id="PRO_5022768247" description="SbsA Ig-like domain-containing protein" evidence="2">
    <location>
        <begin position="24"/>
        <end position="600"/>
    </location>
</feature>
<evidence type="ECO:0000313" key="4">
    <source>
        <dbReference type="EMBL" id="SDE95332.1"/>
    </source>
</evidence>
<keyword evidence="2" id="KW-0732">Signal</keyword>
<dbReference type="EMBL" id="BJVY01000009">
    <property type="protein sequence ID" value="GEL70299.1"/>
    <property type="molecule type" value="Genomic_DNA"/>
</dbReference>
<sequence length="600" mass="65964">MTPRRTRARWALPLLYVALGTTACDNLKSEPVPPPPPGKEEPPPELHVTVRTEGPEYCREGQWTLFVSVEGGTPERVELLTNAQEPMTLEAPYQHVIDCATHAEGRFSFVARAVGEDRNFEAESASVEVDRTPPTITSRRPSLSHPAMTSPLAFVFSEPLLPGSLQSVPTQLRDQDGFSVAHQAVLSEGGTVLELVPTSPVRPPTTLHAELLQRTLTDRAGNPLDPRLPAVTLTHNATYWPFRHATEPLDPTNFSVFPMSLALGSSLGGTMPVVGFVNTASDTEDPAVALWDGQSWQRLPPLRAEDARSRLAEGIQVTAKGNTIVAAWRERVEETQSEQLHVVRYTGLAWERLGTPYDTPTGYTQVKMALDWVGNPVIALERMNGLAATEVRIWRWTGMEWLALGEPLSANPAPHSYARRSAIAADREVVVSWMEESADTGALHIYVSKFENGEWALVGTPIPITADTSAERVAIALAPYGRVVIAWSEINHTTLTSTIRFSSAAMAPWQSNWSPPDPIEALSQATTDDSLRLVVDSNGEPSVAWTEYPAALEQKSYYRRRRAGVWEPKQLISGETLLTFLLDENAFPWALSGNTVVRPQ</sequence>
<keyword evidence="5" id="KW-1185">Reference proteome</keyword>
<accession>A0A511HCC2</accession>
<dbReference type="RefSeq" id="WP_244172168.1">
    <property type="nucleotide sequence ID" value="NZ_BJVY01000009.1"/>
</dbReference>
<organism evidence="3 6">
    <name type="scientific">Myxococcus virescens</name>
    <dbReference type="NCBI Taxonomy" id="83456"/>
    <lineage>
        <taxon>Bacteria</taxon>
        <taxon>Pseudomonadati</taxon>
        <taxon>Myxococcota</taxon>
        <taxon>Myxococcia</taxon>
        <taxon>Myxococcales</taxon>
        <taxon>Cystobacterineae</taxon>
        <taxon>Myxococcaceae</taxon>
        <taxon>Myxococcus</taxon>
    </lineage>
</organism>
<protein>
    <recommendedName>
        <fullName evidence="7">SbsA Ig-like domain-containing protein</fullName>
    </recommendedName>
</protein>
<feature type="signal peptide" evidence="2">
    <location>
        <begin position="1"/>
        <end position="23"/>
    </location>
</feature>
<name>A0A511HCC2_9BACT</name>
<evidence type="ECO:0008006" key="7">
    <source>
        <dbReference type="Google" id="ProtNLM"/>
    </source>
</evidence>
<evidence type="ECO:0000313" key="6">
    <source>
        <dbReference type="Proteomes" id="UP000321224"/>
    </source>
</evidence>
<evidence type="ECO:0000256" key="2">
    <source>
        <dbReference type="SAM" id="SignalP"/>
    </source>
</evidence>
<comment type="caution">
    <text evidence="3">The sequence shown here is derived from an EMBL/GenBank/DDBJ whole genome shotgun (WGS) entry which is preliminary data.</text>
</comment>
<evidence type="ECO:0000313" key="5">
    <source>
        <dbReference type="Proteomes" id="UP000198717"/>
    </source>
</evidence>
<feature type="region of interest" description="Disordered" evidence="1">
    <location>
        <begin position="124"/>
        <end position="144"/>
    </location>
</feature>
<proteinExistence type="predicted"/>
<evidence type="ECO:0000313" key="3">
    <source>
        <dbReference type="EMBL" id="GEL70299.1"/>
    </source>
</evidence>
<feature type="region of interest" description="Disordered" evidence="1">
    <location>
        <begin position="27"/>
        <end position="46"/>
    </location>
</feature>
<dbReference type="InterPro" id="IPR011043">
    <property type="entry name" value="Gal_Oxase/kelch_b-propeller"/>
</dbReference>
<dbReference type="SUPFAM" id="SSF50965">
    <property type="entry name" value="Galactose oxidase, central domain"/>
    <property type="match status" value="1"/>
</dbReference>